<evidence type="ECO:0000313" key="3">
    <source>
        <dbReference type="Proteomes" id="UP001597063"/>
    </source>
</evidence>
<dbReference type="Proteomes" id="UP001597063">
    <property type="component" value="Unassembled WGS sequence"/>
</dbReference>
<organism evidence="2 3">
    <name type="scientific">Actinomadura fibrosa</name>
    <dbReference type="NCBI Taxonomy" id="111802"/>
    <lineage>
        <taxon>Bacteria</taxon>
        <taxon>Bacillati</taxon>
        <taxon>Actinomycetota</taxon>
        <taxon>Actinomycetes</taxon>
        <taxon>Streptosporangiales</taxon>
        <taxon>Thermomonosporaceae</taxon>
        <taxon>Actinomadura</taxon>
    </lineage>
</organism>
<sequence>MVVVLVLVGAAVLGAVVVLAMGRGGELAETHPDYPPLPLSDGHRVTGPDVDHLRLPHALWGYQVSVTDEALHRLAYTLTERDARIAQLEQQVDDLRRRLGEPVEPRHVGALYGVQEHGFGDPVVANGAPPPVPHLRKAGDTAGEHAGDDATDDLADDLADSLGGEPVDEPVGRREERP</sequence>
<evidence type="ECO:0000313" key="2">
    <source>
        <dbReference type="EMBL" id="MFD0683176.1"/>
    </source>
</evidence>
<comment type="caution">
    <text evidence="2">The sequence shown here is derived from an EMBL/GenBank/DDBJ whole genome shotgun (WGS) entry which is preliminary data.</text>
</comment>
<accession>A0ABW2XA49</accession>
<name>A0ABW2XA49_9ACTN</name>
<keyword evidence="3" id="KW-1185">Reference proteome</keyword>
<feature type="compositionally biased region" description="Acidic residues" evidence="1">
    <location>
        <begin position="149"/>
        <end position="159"/>
    </location>
</feature>
<feature type="compositionally biased region" description="Basic and acidic residues" evidence="1">
    <location>
        <begin position="137"/>
        <end position="148"/>
    </location>
</feature>
<evidence type="ECO:0000256" key="1">
    <source>
        <dbReference type="SAM" id="MobiDB-lite"/>
    </source>
</evidence>
<proteinExistence type="predicted"/>
<evidence type="ECO:0008006" key="4">
    <source>
        <dbReference type="Google" id="ProtNLM"/>
    </source>
</evidence>
<gene>
    <name evidence="2" type="ORF">ACFQZM_01595</name>
</gene>
<reference evidence="3" key="1">
    <citation type="journal article" date="2019" name="Int. J. Syst. Evol. Microbiol.">
        <title>The Global Catalogue of Microorganisms (GCM) 10K type strain sequencing project: providing services to taxonomists for standard genome sequencing and annotation.</title>
        <authorList>
            <consortium name="The Broad Institute Genomics Platform"/>
            <consortium name="The Broad Institute Genome Sequencing Center for Infectious Disease"/>
            <person name="Wu L."/>
            <person name="Ma J."/>
        </authorList>
    </citation>
    <scope>NUCLEOTIDE SEQUENCE [LARGE SCALE GENOMIC DNA]</scope>
    <source>
        <strain evidence="3">JCM 9371</strain>
    </source>
</reference>
<protein>
    <recommendedName>
        <fullName evidence="4">DivIVA domain-containing protein</fullName>
    </recommendedName>
</protein>
<dbReference type="EMBL" id="JBHTGP010000001">
    <property type="protein sequence ID" value="MFD0683176.1"/>
    <property type="molecule type" value="Genomic_DNA"/>
</dbReference>
<dbReference type="RefSeq" id="WP_131761549.1">
    <property type="nucleotide sequence ID" value="NZ_CAACUY010000173.1"/>
</dbReference>
<feature type="region of interest" description="Disordered" evidence="1">
    <location>
        <begin position="125"/>
        <end position="178"/>
    </location>
</feature>